<accession>A0ABT8AFS6</accession>
<evidence type="ECO:0000313" key="2">
    <source>
        <dbReference type="EMBL" id="MDN3568406.1"/>
    </source>
</evidence>
<reference evidence="3" key="1">
    <citation type="journal article" date="2019" name="Int. J. Syst. Evol. Microbiol.">
        <title>The Global Catalogue of Microorganisms (GCM) 10K type strain sequencing project: providing services to taxonomists for standard genome sequencing and annotation.</title>
        <authorList>
            <consortium name="The Broad Institute Genomics Platform"/>
            <consortium name="The Broad Institute Genome Sequencing Center for Infectious Disease"/>
            <person name="Wu L."/>
            <person name="Ma J."/>
        </authorList>
    </citation>
    <scope>NUCLEOTIDE SEQUENCE [LARGE SCALE GENOMIC DNA]</scope>
    <source>
        <strain evidence="3">CECT 7131</strain>
    </source>
</reference>
<keyword evidence="1" id="KW-0732">Signal</keyword>
<sequence length="101" mass="10329">MPPVLRPLLLLASLAAIPACASLDPFHRDSAWRPGGSNEANLAAMMAEPRERVDGTAPARAGGQPAAAAIDRLRTDRVRPLPDSGIARIVTVPGGTAGGAN</sequence>
<dbReference type="Proteomes" id="UP001529369">
    <property type="component" value="Unassembled WGS sequence"/>
</dbReference>
<gene>
    <name evidence="2" type="ORF">QWZ14_28840</name>
</gene>
<feature type="signal peptide" evidence="1">
    <location>
        <begin position="1"/>
        <end position="21"/>
    </location>
</feature>
<dbReference type="RefSeq" id="WP_290320520.1">
    <property type="nucleotide sequence ID" value="NZ_JAUFPN010000206.1"/>
</dbReference>
<evidence type="ECO:0000256" key="1">
    <source>
        <dbReference type="SAM" id="SignalP"/>
    </source>
</evidence>
<protein>
    <recommendedName>
        <fullName evidence="4">DUF3035 domain-containing protein</fullName>
    </recommendedName>
</protein>
<proteinExistence type="predicted"/>
<dbReference type="EMBL" id="JAUFPN010000206">
    <property type="protein sequence ID" value="MDN3568406.1"/>
    <property type="molecule type" value="Genomic_DNA"/>
</dbReference>
<feature type="chain" id="PRO_5045293463" description="DUF3035 domain-containing protein" evidence="1">
    <location>
        <begin position="22"/>
        <end position="101"/>
    </location>
</feature>
<comment type="caution">
    <text evidence="2">The sequence shown here is derived from an EMBL/GenBank/DDBJ whole genome shotgun (WGS) entry which is preliminary data.</text>
</comment>
<organism evidence="2 3">
    <name type="scientific">Paeniroseomonas aquatica</name>
    <dbReference type="NCBI Taxonomy" id="373043"/>
    <lineage>
        <taxon>Bacteria</taxon>
        <taxon>Pseudomonadati</taxon>
        <taxon>Pseudomonadota</taxon>
        <taxon>Alphaproteobacteria</taxon>
        <taxon>Acetobacterales</taxon>
        <taxon>Acetobacteraceae</taxon>
        <taxon>Paeniroseomonas</taxon>
    </lineage>
</organism>
<evidence type="ECO:0000313" key="3">
    <source>
        <dbReference type="Proteomes" id="UP001529369"/>
    </source>
</evidence>
<keyword evidence="3" id="KW-1185">Reference proteome</keyword>
<name>A0ABT8AFS6_9PROT</name>
<evidence type="ECO:0008006" key="4">
    <source>
        <dbReference type="Google" id="ProtNLM"/>
    </source>
</evidence>